<feature type="transmembrane region" description="Helical" evidence="6">
    <location>
        <begin position="190"/>
        <end position="207"/>
    </location>
</feature>
<evidence type="ECO:0000256" key="2">
    <source>
        <dbReference type="ARBA" id="ARBA00007362"/>
    </source>
</evidence>
<feature type="transmembrane region" description="Helical" evidence="6">
    <location>
        <begin position="130"/>
        <end position="149"/>
    </location>
</feature>
<name>A0A6L5X9C2_9BACT</name>
<dbReference type="Proteomes" id="UP000483362">
    <property type="component" value="Unassembled WGS sequence"/>
</dbReference>
<reference evidence="8 9" key="1">
    <citation type="submission" date="2019-08" db="EMBL/GenBank/DDBJ databases">
        <title>In-depth cultivation of the pig gut microbiome towards novel bacterial diversity and tailored functional studies.</title>
        <authorList>
            <person name="Wylensek D."/>
            <person name="Hitch T.C.A."/>
            <person name="Clavel T."/>
        </authorList>
    </citation>
    <scope>NUCLEOTIDE SEQUENCE [LARGE SCALE GENOMIC DNA]</scope>
    <source>
        <strain evidence="8 9">Oil-RF-744-WCA-WT-10</strain>
    </source>
</reference>
<evidence type="ECO:0000259" key="7">
    <source>
        <dbReference type="Pfam" id="PF00892"/>
    </source>
</evidence>
<evidence type="ECO:0000256" key="3">
    <source>
        <dbReference type="ARBA" id="ARBA00022692"/>
    </source>
</evidence>
<feature type="transmembrane region" description="Helical" evidence="6">
    <location>
        <begin position="12"/>
        <end position="35"/>
    </location>
</feature>
<dbReference type="SUPFAM" id="SSF103481">
    <property type="entry name" value="Multidrug resistance efflux transporter EmrE"/>
    <property type="match status" value="2"/>
</dbReference>
<feature type="transmembrane region" description="Helical" evidence="6">
    <location>
        <begin position="254"/>
        <end position="275"/>
    </location>
</feature>
<keyword evidence="3 6" id="KW-0812">Transmembrane</keyword>
<sequence length="302" mass="32362">MMEKSKIQGHLAIITANVIFGLSIPVTSDLLARYLTPGSNLLLRSAGAAVLFWAIAACMPREKVERRDLWVMIAGGLMGGAVSQLCAAWSLNYTNPVYFSLMATLTPIAVMLMAALLLGERITALKALGVATGIAGALLMVLCSWQGGGNGSNDVLGIFFALLSLATWALYLIGTRKVSAKYSSLTQMKWMWLVSAVFMLPVAGYQLPAQRLWTSPTMAWGMAEMLFIIVLATVAGFFLIPYAMRRLQATTVSVYTNLQPVVASLVAFAAGQATLTWDKPVAGLLVLVSAYIVTVASASRQQ</sequence>
<evidence type="ECO:0000256" key="6">
    <source>
        <dbReference type="SAM" id="Phobius"/>
    </source>
</evidence>
<dbReference type="EMBL" id="VULT01000005">
    <property type="protein sequence ID" value="MSS16950.1"/>
    <property type="molecule type" value="Genomic_DNA"/>
</dbReference>
<feature type="transmembrane region" description="Helical" evidence="6">
    <location>
        <begin position="97"/>
        <end position="118"/>
    </location>
</feature>
<accession>A0A6L5X9C2</accession>
<organism evidence="8 9">
    <name type="scientific">Sodaliphilus pleomorphus</name>
    <dbReference type="NCBI Taxonomy" id="2606626"/>
    <lineage>
        <taxon>Bacteria</taxon>
        <taxon>Pseudomonadati</taxon>
        <taxon>Bacteroidota</taxon>
        <taxon>Bacteroidia</taxon>
        <taxon>Bacteroidales</taxon>
        <taxon>Muribaculaceae</taxon>
        <taxon>Sodaliphilus</taxon>
    </lineage>
</organism>
<evidence type="ECO:0000256" key="1">
    <source>
        <dbReference type="ARBA" id="ARBA00004141"/>
    </source>
</evidence>
<dbReference type="Gene3D" id="1.10.3730.20">
    <property type="match status" value="1"/>
</dbReference>
<feature type="transmembrane region" description="Helical" evidence="6">
    <location>
        <begin position="281"/>
        <end position="299"/>
    </location>
</feature>
<dbReference type="PANTHER" id="PTHR32322:SF2">
    <property type="entry name" value="EAMA DOMAIN-CONTAINING PROTEIN"/>
    <property type="match status" value="1"/>
</dbReference>
<feature type="domain" description="EamA" evidence="7">
    <location>
        <begin position="156"/>
        <end position="294"/>
    </location>
</feature>
<feature type="transmembrane region" description="Helical" evidence="6">
    <location>
        <begin position="41"/>
        <end position="58"/>
    </location>
</feature>
<keyword evidence="5 6" id="KW-0472">Membrane</keyword>
<dbReference type="InterPro" id="IPR037185">
    <property type="entry name" value="EmrE-like"/>
</dbReference>
<feature type="transmembrane region" description="Helical" evidence="6">
    <location>
        <begin position="70"/>
        <end position="91"/>
    </location>
</feature>
<dbReference type="InterPro" id="IPR050638">
    <property type="entry name" value="AA-Vitamin_Transporters"/>
</dbReference>
<comment type="caution">
    <text evidence="8">The sequence shown here is derived from an EMBL/GenBank/DDBJ whole genome shotgun (WGS) entry which is preliminary data.</text>
</comment>
<dbReference type="PANTHER" id="PTHR32322">
    <property type="entry name" value="INNER MEMBRANE TRANSPORTER"/>
    <property type="match status" value="1"/>
</dbReference>
<feature type="transmembrane region" description="Helical" evidence="6">
    <location>
        <begin position="155"/>
        <end position="174"/>
    </location>
</feature>
<dbReference type="InterPro" id="IPR000620">
    <property type="entry name" value="EamA_dom"/>
</dbReference>
<gene>
    <name evidence="8" type="ORF">FYJ29_04095</name>
</gene>
<dbReference type="AlphaFoldDB" id="A0A6L5X9C2"/>
<comment type="subcellular location">
    <subcellularLocation>
        <location evidence="1">Membrane</location>
        <topology evidence="1">Multi-pass membrane protein</topology>
    </subcellularLocation>
</comment>
<evidence type="ECO:0000313" key="9">
    <source>
        <dbReference type="Proteomes" id="UP000483362"/>
    </source>
</evidence>
<feature type="transmembrane region" description="Helical" evidence="6">
    <location>
        <begin position="219"/>
        <end position="242"/>
    </location>
</feature>
<dbReference type="GO" id="GO:0016020">
    <property type="term" value="C:membrane"/>
    <property type="evidence" value="ECO:0007669"/>
    <property type="project" value="UniProtKB-SubCell"/>
</dbReference>
<evidence type="ECO:0000256" key="5">
    <source>
        <dbReference type="ARBA" id="ARBA00023136"/>
    </source>
</evidence>
<protein>
    <submittedName>
        <fullName evidence="8">EamA family transporter</fullName>
    </submittedName>
</protein>
<feature type="domain" description="EamA" evidence="7">
    <location>
        <begin position="9"/>
        <end position="141"/>
    </location>
</feature>
<keyword evidence="9" id="KW-1185">Reference proteome</keyword>
<dbReference type="Pfam" id="PF00892">
    <property type="entry name" value="EamA"/>
    <property type="match status" value="2"/>
</dbReference>
<keyword evidence="4 6" id="KW-1133">Transmembrane helix</keyword>
<evidence type="ECO:0000313" key="8">
    <source>
        <dbReference type="EMBL" id="MSS16950.1"/>
    </source>
</evidence>
<comment type="similarity">
    <text evidence="2">Belongs to the EamA transporter family.</text>
</comment>
<evidence type="ECO:0000256" key="4">
    <source>
        <dbReference type="ARBA" id="ARBA00022989"/>
    </source>
</evidence>
<proteinExistence type="inferred from homology"/>